<dbReference type="InterPro" id="IPR036259">
    <property type="entry name" value="MFS_trans_sf"/>
</dbReference>
<dbReference type="EMBL" id="JAIPUX010001880">
    <property type="protein sequence ID" value="KAH0623799.1"/>
    <property type="molecule type" value="Genomic_DNA"/>
</dbReference>
<keyword evidence="2" id="KW-0472">Membrane</keyword>
<feature type="transmembrane region" description="Helical" evidence="2">
    <location>
        <begin position="216"/>
        <end position="239"/>
    </location>
</feature>
<evidence type="ECO:0000256" key="1">
    <source>
        <dbReference type="ARBA" id="ARBA00004141"/>
    </source>
</evidence>
<feature type="transmembrane region" description="Helical" evidence="2">
    <location>
        <begin position="6"/>
        <end position="31"/>
    </location>
</feature>
<accession>A0ABQ7T2A8</accession>
<feature type="transmembrane region" description="Helical" evidence="2">
    <location>
        <begin position="80"/>
        <end position="104"/>
    </location>
</feature>
<keyword evidence="2" id="KW-0812">Transmembrane</keyword>
<dbReference type="Pfam" id="PF13347">
    <property type="entry name" value="MFS_2"/>
    <property type="match status" value="1"/>
</dbReference>
<evidence type="ECO:0000256" key="2">
    <source>
        <dbReference type="SAM" id="Phobius"/>
    </source>
</evidence>
<evidence type="ECO:0008006" key="5">
    <source>
        <dbReference type="Google" id="ProtNLM"/>
    </source>
</evidence>
<dbReference type="InterPro" id="IPR040035">
    <property type="entry name" value="TMEM180"/>
</dbReference>
<organism evidence="3 4">
    <name type="scientific">Phrynosoma platyrhinos</name>
    <name type="common">Desert horned lizard</name>
    <dbReference type="NCBI Taxonomy" id="52577"/>
    <lineage>
        <taxon>Eukaryota</taxon>
        <taxon>Metazoa</taxon>
        <taxon>Chordata</taxon>
        <taxon>Craniata</taxon>
        <taxon>Vertebrata</taxon>
        <taxon>Euteleostomi</taxon>
        <taxon>Lepidosauria</taxon>
        <taxon>Squamata</taxon>
        <taxon>Bifurcata</taxon>
        <taxon>Unidentata</taxon>
        <taxon>Episquamata</taxon>
        <taxon>Toxicofera</taxon>
        <taxon>Iguania</taxon>
        <taxon>Phrynosomatidae</taxon>
        <taxon>Phrynosomatinae</taxon>
        <taxon>Phrynosoma</taxon>
    </lineage>
</organism>
<gene>
    <name evidence="3" type="ORF">JD844_006926</name>
</gene>
<keyword evidence="2" id="KW-1133">Transmembrane helix</keyword>
<evidence type="ECO:0000313" key="4">
    <source>
        <dbReference type="Proteomes" id="UP000826234"/>
    </source>
</evidence>
<evidence type="ECO:0000313" key="3">
    <source>
        <dbReference type="EMBL" id="KAH0623799.1"/>
    </source>
</evidence>
<proteinExistence type="predicted"/>
<reference evidence="3 4" key="1">
    <citation type="journal article" date="2022" name="Gigascience">
        <title>A chromosome-level genome assembly and annotation of the desert horned lizard, Phrynosoma platyrhinos, provides insight into chromosomal rearrangements among reptiles.</title>
        <authorList>
            <person name="Koochekian N."/>
            <person name="Ascanio A."/>
            <person name="Farleigh K."/>
            <person name="Card D.C."/>
            <person name="Schield D.R."/>
            <person name="Castoe T.A."/>
            <person name="Jezkova T."/>
        </authorList>
    </citation>
    <scope>NUCLEOTIDE SEQUENCE [LARGE SCALE GENOMIC DNA]</scope>
    <source>
        <strain evidence="3">NK-2021</strain>
    </source>
</reference>
<dbReference type="SUPFAM" id="SSF103473">
    <property type="entry name" value="MFS general substrate transporter"/>
    <property type="match status" value="1"/>
</dbReference>
<keyword evidence="4" id="KW-1185">Reference proteome</keyword>
<feature type="transmembrane region" description="Helical" evidence="2">
    <location>
        <begin position="186"/>
        <end position="204"/>
    </location>
</feature>
<dbReference type="PANTHER" id="PTHR28658">
    <property type="entry name" value="TRANSMEMBRANE PROTEIN 180"/>
    <property type="match status" value="1"/>
</dbReference>
<name>A0ABQ7T2A8_PHRPL</name>
<dbReference type="Gene3D" id="1.20.1250.20">
    <property type="entry name" value="MFS general substrate transporter like domains"/>
    <property type="match status" value="1"/>
</dbReference>
<dbReference type="Proteomes" id="UP000826234">
    <property type="component" value="Unassembled WGS sequence"/>
</dbReference>
<feature type="transmembrane region" description="Helical" evidence="2">
    <location>
        <begin position="352"/>
        <end position="370"/>
    </location>
</feature>
<dbReference type="PANTHER" id="PTHR28658:SF3">
    <property type="entry name" value="TRANSMEMBRANE PROTEIN 180"/>
    <property type="match status" value="1"/>
</dbReference>
<comment type="subcellular location">
    <subcellularLocation>
        <location evidence="1">Membrane</location>
        <topology evidence="1">Multi-pass membrane protein</topology>
    </subcellularLocation>
</comment>
<comment type="caution">
    <text evidence="3">The sequence shown here is derived from an EMBL/GenBank/DDBJ whole genome shotgun (WGS) entry which is preliminary data.</text>
</comment>
<feature type="transmembrane region" description="Helical" evidence="2">
    <location>
        <begin position="52"/>
        <end position="74"/>
    </location>
</feature>
<sequence>MSFLAFWIVWAHPGLQFLICLCLYDSFLTMVDLNQNALLADLAVSAKDRTGLNFYSSLFSAIGSLSVFMSYAVWNKEDFFSFRIFCVVLAFCSAVGFTLATWLLRQRFQTEGRVKWDENATLKELYVDHPSGHQEKRITLAEYLKQLSRHHNFLWFVSMNLIQVFHCHFNSNFFPLFLEHLLSDRISLSMGSFLLGVSYVAPHLNNLYFLSLCRRWGVYAVVRGLFFLKLLLSVIMFLAGPDWVYLLCFFIASNRVFTEGTCKLLNLVVTDLVDEDLVLNRRQQAASALLFGMVALVTKPGQTFAPLIGTWLLCAYTGYDIFQQDPLSNTVSAQPKLAADTAWELTLRQGCFYLLVFVPITCALLQLLVWSQFSLHGKRLQTVKSQRQTFTENYSQEIKTI</sequence>
<protein>
    <recommendedName>
        <fullName evidence="5">Transmembrane protein 180</fullName>
    </recommendedName>
</protein>
<feature type="transmembrane region" description="Helical" evidence="2">
    <location>
        <begin position="153"/>
        <end position="174"/>
    </location>
</feature>